<dbReference type="Gene3D" id="1.10.290.10">
    <property type="entry name" value="Topoisomerase I, domain 4"/>
    <property type="match status" value="1"/>
</dbReference>
<dbReference type="Gene3D" id="1.10.460.10">
    <property type="entry name" value="Topoisomerase I, domain 2"/>
    <property type="match status" value="1"/>
</dbReference>
<gene>
    <name evidence="15" type="ORF">CNY62_01530</name>
</gene>
<dbReference type="AlphaFoldDB" id="A0A1D2LZI6"/>
<evidence type="ECO:0000256" key="1">
    <source>
        <dbReference type="ARBA" id="ARBA00000213"/>
    </source>
</evidence>
<dbReference type="InterPro" id="IPR003602">
    <property type="entry name" value="Topo_IA_DNA-bd_dom"/>
</dbReference>
<dbReference type="SUPFAM" id="SSF56712">
    <property type="entry name" value="Prokaryotic type I DNA topoisomerase"/>
    <property type="match status" value="1"/>
</dbReference>
<dbReference type="PRINTS" id="PR00417">
    <property type="entry name" value="PRTPISMRASEI"/>
</dbReference>
<dbReference type="NCBIfam" id="TIGR01056">
    <property type="entry name" value="topB"/>
    <property type="match status" value="1"/>
</dbReference>
<dbReference type="InterPro" id="IPR023405">
    <property type="entry name" value="Topo_IA_core_domain"/>
</dbReference>
<dbReference type="InterPro" id="IPR003601">
    <property type="entry name" value="Topo_IA_2"/>
</dbReference>
<keyword evidence="4" id="KW-0479">Metal-binding</keyword>
<accession>A0A1D2LZI6</accession>
<dbReference type="RefSeq" id="WP_069125273.1">
    <property type="nucleotide sequence ID" value="NZ_CP023483.1"/>
</dbReference>
<evidence type="ECO:0000256" key="8">
    <source>
        <dbReference type="ARBA" id="ARBA00023235"/>
    </source>
</evidence>
<dbReference type="Proteomes" id="UP000243591">
    <property type="component" value="Chromosome"/>
</dbReference>
<dbReference type="OrthoDB" id="9804262at2"/>
<keyword evidence="6" id="KW-0799">Topoisomerase</keyword>
<evidence type="ECO:0000256" key="2">
    <source>
        <dbReference type="ARBA" id="ARBA00009446"/>
    </source>
</evidence>
<dbReference type="GO" id="GO:0006265">
    <property type="term" value="P:DNA topological change"/>
    <property type="evidence" value="ECO:0007669"/>
    <property type="project" value="InterPro"/>
</dbReference>
<dbReference type="InterPro" id="IPR034144">
    <property type="entry name" value="TOPRIM_TopoIII"/>
</dbReference>
<dbReference type="InterPro" id="IPR005738">
    <property type="entry name" value="TopoIII"/>
</dbReference>
<dbReference type="PANTHER" id="PTHR11390:SF21">
    <property type="entry name" value="DNA TOPOISOMERASE 3-ALPHA"/>
    <property type="match status" value="1"/>
</dbReference>
<feature type="domain" description="Toprim" evidence="13">
    <location>
        <begin position="2"/>
        <end position="140"/>
    </location>
</feature>
<dbReference type="GO" id="GO:0006310">
    <property type="term" value="P:DNA recombination"/>
    <property type="evidence" value="ECO:0007669"/>
    <property type="project" value="TreeGrafter"/>
</dbReference>
<dbReference type="CDD" id="cd00186">
    <property type="entry name" value="TOP1Ac"/>
    <property type="match status" value="1"/>
</dbReference>
<dbReference type="Gene3D" id="3.40.50.140">
    <property type="match status" value="1"/>
</dbReference>
<dbReference type="InterPro" id="IPR006171">
    <property type="entry name" value="TOPRIM_dom"/>
</dbReference>
<dbReference type="InterPro" id="IPR013825">
    <property type="entry name" value="Topo_IA_cen_sub2"/>
</dbReference>
<dbReference type="Pfam" id="PF01131">
    <property type="entry name" value="Topoisom_bac"/>
    <property type="match status" value="1"/>
</dbReference>
<dbReference type="InterPro" id="IPR000380">
    <property type="entry name" value="Topo_IA"/>
</dbReference>
<evidence type="ECO:0000256" key="9">
    <source>
        <dbReference type="ARBA" id="ARBA00030003"/>
    </source>
</evidence>
<dbReference type="EMBL" id="CP023483">
    <property type="protein sequence ID" value="ATF25167.1"/>
    <property type="molecule type" value="Genomic_DNA"/>
</dbReference>
<keyword evidence="8 15" id="KW-0413">Isomerase</keyword>
<name>A0A1D2LZI6_BROTH</name>
<dbReference type="InterPro" id="IPR013826">
    <property type="entry name" value="Topo_IA_cen_sub3"/>
</dbReference>
<dbReference type="InterPro" id="IPR013497">
    <property type="entry name" value="Topo_IA_cen"/>
</dbReference>
<dbReference type="PANTHER" id="PTHR11390">
    <property type="entry name" value="PROKARYOTIC DNA TOPOISOMERASE"/>
    <property type="match status" value="1"/>
</dbReference>
<sequence length="705" mass="80352">MKIVILAEKPSQAKAYADSFKSKQKIEGGFLIKDALFEDEVAITYGYGHLVELQAPESYKPEWKKWSLNELPMFPESYQFKVAKDKRAQFRIVKRLLDEADEIIVATDSDREGENIARSIIKVSGNEHKPTKRLWINSLENDEIRKGFESLRPGEDYFSSYIEAQTRQISDWLIGMNISRLYTLLLQQKGLSGVFSIGRVQTPTLYLIWQRQQEIENFEPQTYFEAYIHVNAAQGTYVGKYKDTFKTLPELIDFFKGFDVIHQQEQAARIAKVETKEKKEYAPRLYSLSDIQSQANKLYKVSPATTLKIVQTLYEKKLVSYPRTDCHYITPAEYAYLKKNLEGYCERAGVEIKDPQNYATKRHVDASKVQEHYAIIPTKKIPTAAALAKLGPMEQRLYHLILRRTLAIFAQPYIYDETIILTDVNTKIFKTTGRMIRQLGWKEIIGAAKKKKDEEKLPIVELNEVVQSRLYEKEAETKAPPAYTEGTLITAMKNIGRTAEDEAKAILKAIEGIGTEATRASILETLKRQDYIEVTANQLQVTAKGSILCEAIVGVEISSAEMTAKWESYLKKIHDKTGTQEAFLGSIQRFIQHLIATVPEQIGTEKIAIPMTEEPLGICPSCGASVLEKFKVYGCEKCDFVIYKKILNKKISRPMCSKLLKSRRTALIKGFLSKKGKKFNAVLILDDANKVAFEFIPFKPKVKKS</sequence>
<dbReference type="STRING" id="2756.BFR44_02045"/>
<dbReference type="EC" id="5.6.2.1" evidence="3"/>
<dbReference type="SMART" id="SM00493">
    <property type="entry name" value="TOPRIM"/>
    <property type="match status" value="1"/>
</dbReference>
<comment type="similarity">
    <text evidence="2">Belongs to the type IA topoisomerase family.</text>
</comment>
<dbReference type="GO" id="GO:0043597">
    <property type="term" value="C:cytoplasmic replication fork"/>
    <property type="evidence" value="ECO:0007669"/>
    <property type="project" value="TreeGrafter"/>
</dbReference>
<evidence type="ECO:0000256" key="6">
    <source>
        <dbReference type="ARBA" id="ARBA00023029"/>
    </source>
</evidence>
<dbReference type="PROSITE" id="PS00396">
    <property type="entry name" value="TOPO_IA_1"/>
    <property type="match status" value="1"/>
</dbReference>
<evidence type="ECO:0000256" key="11">
    <source>
        <dbReference type="ARBA" id="ARBA00032235"/>
    </source>
</evidence>
<evidence type="ECO:0000313" key="16">
    <source>
        <dbReference type="Proteomes" id="UP000243591"/>
    </source>
</evidence>
<reference evidence="15 16" key="1">
    <citation type="submission" date="2017-09" db="EMBL/GenBank/DDBJ databases">
        <title>Complete Genome Sequences of Two Strains of the Meat Spoilage Bacterium Brochothrix thermosphacta Isolated from Ground Chicken.</title>
        <authorList>
            <person name="Paoli G.C."/>
            <person name="Wijey C."/>
            <person name="Chen C.-Y."/>
            <person name="Nguyen L."/>
            <person name="Yan X."/>
            <person name="Irwin P.L."/>
        </authorList>
    </citation>
    <scope>NUCLEOTIDE SEQUENCE [LARGE SCALE GENOMIC DNA]</scope>
    <source>
        <strain evidence="15 16">BI</strain>
    </source>
</reference>
<dbReference type="InterPro" id="IPR013824">
    <property type="entry name" value="Topo_IA_cen_sub1"/>
</dbReference>
<feature type="domain" description="Topo IA-type catalytic" evidence="14">
    <location>
        <begin position="157"/>
        <end position="595"/>
    </location>
</feature>
<evidence type="ECO:0000256" key="12">
    <source>
        <dbReference type="ARBA" id="ARBA00032877"/>
    </source>
</evidence>
<proteinExistence type="inferred from homology"/>
<dbReference type="InterPro" id="IPR023406">
    <property type="entry name" value="Topo_IA_AS"/>
</dbReference>
<dbReference type="PROSITE" id="PS52039">
    <property type="entry name" value="TOPO_IA_2"/>
    <property type="match status" value="1"/>
</dbReference>
<dbReference type="GO" id="GO:0003917">
    <property type="term" value="F:DNA topoisomerase type I (single strand cut, ATP-independent) activity"/>
    <property type="evidence" value="ECO:0007669"/>
    <property type="project" value="UniProtKB-EC"/>
</dbReference>
<evidence type="ECO:0000256" key="4">
    <source>
        <dbReference type="ARBA" id="ARBA00022723"/>
    </source>
</evidence>
<evidence type="ECO:0000256" key="3">
    <source>
        <dbReference type="ARBA" id="ARBA00012891"/>
    </source>
</evidence>
<protein>
    <recommendedName>
        <fullName evidence="3">DNA topoisomerase</fullName>
        <ecNumber evidence="3">5.6.2.1</ecNumber>
    </recommendedName>
    <alternativeName>
        <fullName evidence="12">Omega-protein</fullName>
    </alternativeName>
    <alternativeName>
        <fullName evidence="11">Relaxing enzyme</fullName>
    </alternativeName>
    <alternativeName>
        <fullName evidence="9">Swivelase</fullName>
    </alternativeName>
    <alternativeName>
        <fullName evidence="10">Untwisting enzyme</fullName>
    </alternativeName>
</protein>
<organism evidence="15 16">
    <name type="scientific">Brochothrix thermosphacta</name>
    <name type="common">Microbacterium thermosphactum</name>
    <dbReference type="NCBI Taxonomy" id="2756"/>
    <lineage>
        <taxon>Bacteria</taxon>
        <taxon>Bacillati</taxon>
        <taxon>Bacillota</taxon>
        <taxon>Bacilli</taxon>
        <taxon>Bacillales</taxon>
        <taxon>Listeriaceae</taxon>
        <taxon>Brochothrix</taxon>
    </lineage>
</organism>
<dbReference type="SMART" id="SM00436">
    <property type="entry name" value="TOP1Bc"/>
    <property type="match status" value="1"/>
</dbReference>
<keyword evidence="7" id="KW-0238">DNA-binding</keyword>
<dbReference type="GO" id="GO:0046872">
    <property type="term" value="F:metal ion binding"/>
    <property type="evidence" value="ECO:0007669"/>
    <property type="project" value="UniProtKB-KW"/>
</dbReference>
<evidence type="ECO:0000256" key="7">
    <source>
        <dbReference type="ARBA" id="ARBA00023125"/>
    </source>
</evidence>
<evidence type="ECO:0000259" key="14">
    <source>
        <dbReference type="PROSITE" id="PS52039"/>
    </source>
</evidence>
<dbReference type="GO" id="GO:0003677">
    <property type="term" value="F:DNA binding"/>
    <property type="evidence" value="ECO:0007669"/>
    <property type="project" value="UniProtKB-KW"/>
</dbReference>
<dbReference type="PROSITE" id="PS50880">
    <property type="entry name" value="TOPRIM"/>
    <property type="match status" value="1"/>
</dbReference>
<dbReference type="Pfam" id="PF01751">
    <property type="entry name" value="Toprim"/>
    <property type="match status" value="1"/>
</dbReference>
<dbReference type="SMART" id="SM00437">
    <property type="entry name" value="TOP1Ac"/>
    <property type="match status" value="1"/>
</dbReference>
<evidence type="ECO:0000259" key="13">
    <source>
        <dbReference type="PROSITE" id="PS50880"/>
    </source>
</evidence>
<evidence type="ECO:0000256" key="5">
    <source>
        <dbReference type="ARBA" id="ARBA00022842"/>
    </source>
</evidence>
<keyword evidence="5" id="KW-0460">Magnesium</keyword>
<dbReference type="Pfam" id="PF13342">
    <property type="entry name" value="Toprim_Crpt"/>
    <property type="match status" value="1"/>
</dbReference>
<dbReference type="InterPro" id="IPR025589">
    <property type="entry name" value="Toprim_C_rpt"/>
</dbReference>
<evidence type="ECO:0000256" key="10">
    <source>
        <dbReference type="ARBA" id="ARBA00031985"/>
    </source>
</evidence>
<dbReference type="GO" id="GO:0006281">
    <property type="term" value="P:DNA repair"/>
    <property type="evidence" value="ECO:0007669"/>
    <property type="project" value="TreeGrafter"/>
</dbReference>
<comment type="catalytic activity">
    <reaction evidence="1">
        <text>ATP-independent breakage of single-stranded DNA, followed by passage and rejoining.</text>
        <dbReference type="EC" id="5.6.2.1"/>
    </reaction>
</comment>
<evidence type="ECO:0000313" key="15">
    <source>
        <dbReference type="EMBL" id="ATF25167.1"/>
    </source>
</evidence>
<keyword evidence="16" id="KW-1185">Reference proteome</keyword>
<dbReference type="Gene3D" id="2.70.20.10">
    <property type="entry name" value="Topoisomerase I, domain 3"/>
    <property type="match status" value="1"/>
</dbReference>
<dbReference type="KEGG" id="bths:CNY62_01530"/>
<dbReference type="CDD" id="cd03362">
    <property type="entry name" value="TOPRIM_TopoIA_TopoIII"/>
    <property type="match status" value="1"/>
</dbReference>
<dbReference type="NCBIfam" id="NF005829">
    <property type="entry name" value="PRK07726.1"/>
    <property type="match status" value="1"/>
</dbReference>